<dbReference type="AlphaFoldDB" id="K3YYQ2"/>
<feature type="region of interest" description="Disordered" evidence="1">
    <location>
        <begin position="22"/>
        <end position="47"/>
    </location>
</feature>
<dbReference type="InParanoid" id="K3YYQ2"/>
<dbReference type="HOGENOM" id="CLU_1527730_0_0_1"/>
<sequence length="176" mass="20032">MAGPSDASSSLRDLGSVRVEEQLQQLKGQRPSSPVVGKLTPRDAARHKPPPHYTFLLDVLHGRELCLTASTNETMLTIWTLPVVDKGLNSPWERRYSINVSGLFHTMALPPCSSGIILWRAEAIYRYNLVTCKLTTLCDMDRMAFQGRRERKWKDLFTFDVKPYTESLVRITNHLC</sequence>
<reference evidence="3" key="1">
    <citation type="journal article" date="2012" name="Nat. Biotechnol.">
        <title>Reference genome sequence of the model plant Setaria.</title>
        <authorList>
            <person name="Bennetzen J.L."/>
            <person name="Schmutz J."/>
            <person name="Wang H."/>
            <person name="Percifield R."/>
            <person name="Hawkins J."/>
            <person name="Pontaroli A.C."/>
            <person name="Estep M."/>
            <person name="Feng L."/>
            <person name="Vaughn J.N."/>
            <person name="Grimwood J."/>
            <person name="Jenkins J."/>
            <person name="Barry K."/>
            <person name="Lindquist E."/>
            <person name="Hellsten U."/>
            <person name="Deshpande S."/>
            <person name="Wang X."/>
            <person name="Wu X."/>
            <person name="Mitros T."/>
            <person name="Triplett J."/>
            <person name="Yang X."/>
            <person name="Ye C.Y."/>
            <person name="Mauro-Herrera M."/>
            <person name="Wang L."/>
            <person name="Li P."/>
            <person name="Sharma M."/>
            <person name="Sharma R."/>
            <person name="Ronald P.C."/>
            <person name="Panaud O."/>
            <person name="Kellogg E.A."/>
            <person name="Brutnell T.P."/>
            <person name="Doust A.N."/>
            <person name="Tuskan G.A."/>
            <person name="Rokhsar D."/>
            <person name="Devos K.M."/>
        </authorList>
    </citation>
    <scope>NUCLEOTIDE SEQUENCE [LARGE SCALE GENOMIC DNA]</scope>
    <source>
        <strain evidence="3">cv. Yugu1</strain>
    </source>
</reference>
<feature type="compositionally biased region" description="Polar residues" evidence="1">
    <location>
        <begin position="22"/>
        <end position="32"/>
    </location>
</feature>
<protein>
    <submittedName>
        <fullName evidence="2">Uncharacterized protein</fullName>
    </submittedName>
</protein>
<proteinExistence type="predicted"/>
<dbReference type="EMBL" id="AGNK02000164">
    <property type="status" value="NOT_ANNOTATED_CDS"/>
    <property type="molecule type" value="Genomic_DNA"/>
</dbReference>
<dbReference type="Gramene" id="KQL29111">
    <property type="protein sequence ID" value="KQL29111"/>
    <property type="gene ID" value="SETIT_019407mg"/>
</dbReference>
<evidence type="ECO:0000313" key="2">
    <source>
        <dbReference type="EnsemblPlants" id="KQL29111"/>
    </source>
</evidence>
<keyword evidence="3" id="KW-1185">Reference proteome</keyword>
<name>K3YYQ2_SETIT</name>
<accession>K3YYQ2</accession>
<organism evidence="2 3">
    <name type="scientific">Setaria italica</name>
    <name type="common">Foxtail millet</name>
    <name type="synonym">Panicum italicum</name>
    <dbReference type="NCBI Taxonomy" id="4555"/>
    <lineage>
        <taxon>Eukaryota</taxon>
        <taxon>Viridiplantae</taxon>
        <taxon>Streptophyta</taxon>
        <taxon>Embryophyta</taxon>
        <taxon>Tracheophyta</taxon>
        <taxon>Spermatophyta</taxon>
        <taxon>Magnoliopsida</taxon>
        <taxon>Liliopsida</taxon>
        <taxon>Poales</taxon>
        <taxon>Poaceae</taxon>
        <taxon>PACMAD clade</taxon>
        <taxon>Panicoideae</taxon>
        <taxon>Panicodae</taxon>
        <taxon>Paniceae</taxon>
        <taxon>Cenchrinae</taxon>
        <taxon>Setaria</taxon>
    </lineage>
</organism>
<dbReference type="EnsemblPlants" id="KQL29111">
    <property type="protein sequence ID" value="KQL29111"/>
    <property type="gene ID" value="SETIT_019407mg"/>
</dbReference>
<evidence type="ECO:0000313" key="3">
    <source>
        <dbReference type="Proteomes" id="UP000004995"/>
    </source>
</evidence>
<evidence type="ECO:0000256" key="1">
    <source>
        <dbReference type="SAM" id="MobiDB-lite"/>
    </source>
</evidence>
<dbReference type="Proteomes" id="UP000004995">
    <property type="component" value="Unassembled WGS sequence"/>
</dbReference>
<reference evidence="2" key="2">
    <citation type="submission" date="2018-08" db="UniProtKB">
        <authorList>
            <consortium name="EnsemblPlants"/>
        </authorList>
    </citation>
    <scope>IDENTIFICATION</scope>
    <source>
        <strain evidence="2">Yugu1</strain>
    </source>
</reference>